<proteinExistence type="predicted"/>
<accession>C6SKB6</accession>
<reference evidence="1" key="1">
    <citation type="journal article" date="2008" name="Proc. Natl. Acad. Sci. U.S.A.">
        <title>Whole-genome comparison of disease and carriage strains provides insights into virulence evolution in Neisseria meningitidis.</title>
        <authorList>
            <person name="Schoen C."/>
            <person name="Blom J."/>
            <person name="Claus H."/>
            <person name="Schramm-Glueck A."/>
            <person name="Brandt P."/>
            <person name="Mueller T."/>
            <person name="Goesmann A."/>
            <person name="Joseph B."/>
            <person name="Konietzny S."/>
            <person name="Kurzai O."/>
            <person name="Schmitt C."/>
            <person name="Friedrich T."/>
            <person name="Linke B."/>
            <person name="Vogel U."/>
            <person name="Frosch M."/>
        </authorList>
    </citation>
    <scope>NUCLEOTIDE SEQUENCE</scope>
    <source>
        <strain evidence="1">Alpha275</strain>
    </source>
</reference>
<evidence type="ECO:0000313" key="1">
    <source>
        <dbReference type="EMBL" id="CBA08023.1"/>
    </source>
</evidence>
<sequence length="71" mass="7667">MRTGPDSRLRGNDGGGLLVSVYLVKKERFSLMLHQVWGDVSTHSTAPAARFCAFGAFGGGKFAYFSRVGRA</sequence>
<dbReference type="AlphaFoldDB" id="C6SKB6"/>
<protein>
    <submittedName>
        <fullName evidence="1">Uncharacterized protein</fullName>
    </submittedName>
</protein>
<dbReference type="EMBL" id="AM889138">
    <property type="protein sequence ID" value="CBA08023.1"/>
    <property type="molecule type" value="Genomic_DNA"/>
</dbReference>
<gene>
    <name evidence="1" type="ORF">NMW_1386</name>
</gene>
<name>C6SKB6_NEIME</name>
<organism evidence="1">
    <name type="scientific">Neisseria meningitidis alpha275</name>
    <dbReference type="NCBI Taxonomy" id="295996"/>
    <lineage>
        <taxon>Bacteria</taxon>
        <taxon>Pseudomonadati</taxon>
        <taxon>Pseudomonadota</taxon>
        <taxon>Betaproteobacteria</taxon>
        <taxon>Neisseriales</taxon>
        <taxon>Neisseriaceae</taxon>
        <taxon>Neisseria</taxon>
    </lineage>
</organism>